<dbReference type="RefSeq" id="WP_013108518.1">
    <property type="nucleotide sequence ID" value="NC_014148.1"/>
</dbReference>
<dbReference type="InterPro" id="IPR039425">
    <property type="entry name" value="RNA_pol_sigma-70-like"/>
</dbReference>
<dbReference type="Gene3D" id="1.10.10.10">
    <property type="entry name" value="Winged helix-like DNA-binding domain superfamily/Winged helix DNA-binding domain"/>
    <property type="match status" value="1"/>
</dbReference>
<feature type="domain" description="RNA polymerase sigma-70 region 2" evidence="6">
    <location>
        <begin position="25"/>
        <end position="91"/>
    </location>
</feature>
<dbReference type="SUPFAM" id="SSF88946">
    <property type="entry name" value="Sigma2 domain of RNA polymerase sigma factors"/>
    <property type="match status" value="1"/>
</dbReference>
<dbReference type="Proteomes" id="UP000002220">
    <property type="component" value="Chromosome"/>
</dbReference>
<accession>D5SNT2</accession>
<dbReference type="InterPro" id="IPR036388">
    <property type="entry name" value="WH-like_DNA-bd_sf"/>
</dbReference>
<reference evidence="7 8" key="1">
    <citation type="journal article" date="2010" name="Stand. Genomic Sci.">
        <title>Complete genome sequence of Planctomyces limnophilus type strain (Mu 290).</title>
        <authorList>
            <person name="Labutti K."/>
            <person name="Sikorski J."/>
            <person name="Schneider S."/>
            <person name="Nolan M."/>
            <person name="Lucas S."/>
            <person name="Glavina Del Rio T."/>
            <person name="Tice H."/>
            <person name="Cheng J.F."/>
            <person name="Goodwin L."/>
            <person name="Pitluck S."/>
            <person name="Liolios K."/>
            <person name="Ivanova N."/>
            <person name="Mavromatis K."/>
            <person name="Mikhailova N."/>
            <person name="Pati A."/>
            <person name="Chen A."/>
            <person name="Palaniappan K."/>
            <person name="Land M."/>
            <person name="Hauser L."/>
            <person name="Chang Y.J."/>
            <person name="Jeffries C.D."/>
            <person name="Tindall B.J."/>
            <person name="Rohde M."/>
            <person name="Goker M."/>
            <person name="Woyke T."/>
            <person name="Bristow J."/>
            <person name="Eisen J.A."/>
            <person name="Markowitz V."/>
            <person name="Hugenholtz P."/>
            <person name="Kyrpides N.C."/>
            <person name="Klenk H.P."/>
            <person name="Lapidus A."/>
        </authorList>
    </citation>
    <scope>NUCLEOTIDE SEQUENCE [LARGE SCALE GENOMIC DNA]</scope>
    <source>
        <strain evidence="8">ATCC 43296 / DSM 3776 / IFAM 1008 / 290</strain>
    </source>
</reference>
<dbReference type="InterPro" id="IPR014284">
    <property type="entry name" value="RNA_pol_sigma-70_dom"/>
</dbReference>
<protein>
    <submittedName>
        <fullName evidence="7">RNA polymerase sigma factor, sigma-70 family</fullName>
    </submittedName>
</protein>
<evidence type="ECO:0000259" key="6">
    <source>
        <dbReference type="Pfam" id="PF04542"/>
    </source>
</evidence>
<dbReference type="InterPro" id="IPR007627">
    <property type="entry name" value="RNA_pol_sigma70_r2"/>
</dbReference>
<dbReference type="SUPFAM" id="SSF88659">
    <property type="entry name" value="Sigma3 and sigma4 domains of RNA polymerase sigma factors"/>
    <property type="match status" value="1"/>
</dbReference>
<dbReference type="OrthoDB" id="213370at2"/>
<keyword evidence="4" id="KW-0238">DNA-binding</keyword>
<keyword evidence="5" id="KW-0804">Transcription</keyword>
<dbReference type="Pfam" id="PF04542">
    <property type="entry name" value="Sigma70_r2"/>
    <property type="match status" value="1"/>
</dbReference>
<keyword evidence="2" id="KW-0805">Transcription regulation</keyword>
<evidence type="ECO:0000256" key="5">
    <source>
        <dbReference type="ARBA" id="ARBA00023163"/>
    </source>
</evidence>
<dbReference type="HOGENOM" id="CLU_1248644_0_0_0"/>
<evidence type="ECO:0000256" key="1">
    <source>
        <dbReference type="ARBA" id="ARBA00010641"/>
    </source>
</evidence>
<comment type="similarity">
    <text evidence="1">Belongs to the sigma-70 factor family. ECF subfamily.</text>
</comment>
<dbReference type="eggNOG" id="COG1595">
    <property type="taxonomic scope" value="Bacteria"/>
</dbReference>
<evidence type="ECO:0000313" key="8">
    <source>
        <dbReference type="Proteomes" id="UP000002220"/>
    </source>
</evidence>
<dbReference type="PANTHER" id="PTHR43133">
    <property type="entry name" value="RNA POLYMERASE ECF-TYPE SIGMA FACTO"/>
    <property type="match status" value="1"/>
</dbReference>
<evidence type="ECO:0000313" key="7">
    <source>
        <dbReference type="EMBL" id="ADG66087.1"/>
    </source>
</evidence>
<proteinExistence type="inferred from homology"/>
<keyword evidence="8" id="KW-1185">Reference proteome</keyword>
<dbReference type="PANTHER" id="PTHR43133:SF8">
    <property type="entry name" value="RNA POLYMERASE SIGMA FACTOR HI_1459-RELATED"/>
    <property type="match status" value="1"/>
</dbReference>
<dbReference type="GO" id="GO:0006352">
    <property type="term" value="P:DNA-templated transcription initiation"/>
    <property type="evidence" value="ECO:0007669"/>
    <property type="project" value="InterPro"/>
</dbReference>
<dbReference type="AlphaFoldDB" id="D5SNT2"/>
<evidence type="ECO:0000256" key="4">
    <source>
        <dbReference type="ARBA" id="ARBA00023125"/>
    </source>
</evidence>
<name>D5SNT2_PLAL2</name>
<dbReference type="InterPro" id="IPR013324">
    <property type="entry name" value="RNA_pol_sigma_r3/r4-like"/>
</dbReference>
<keyword evidence="3" id="KW-0731">Sigma factor</keyword>
<evidence type="ECO:0000256" key="2">
    <source>
        <dbReference type="ARBA" id="ARBA00023015"/>
    </source>
</evidence>
<dbReference type="EMBL" id="CP001744">
    <property type="protein sequence ID" value="ADG66087.1"/>
    <property type="molecule type" value="Genomic_DNA"/>
</dbReference>
<dbReference type="NCBIfam" id="TIGR02937">
    <property type="entry name" value="sigma70-ECF"/>
    <property type="match status" value="1"/>
</dbReference>
<sequence>MVSAVDQELMQRVLEGDRAAFSQVIELHQRAIYGFLRARLAQAADADDLVQEVFLRFYEARTRFDSTSLIRPWLLGIARNVLREWTRSVRRRREVGWTELCFDLESLTGGAAGTLDADVLENLPQCLEALGPSARQAIELKYRSEQKLCDIGHVLRRSEGAIKLLVHRARLALKSCLERKLKKM</sequence>
<dbReference type="GO" id="GO:0016987">
    <property type="term" value="F:sigma factor activity"/>
    <property type="evidence" value="ECO:0007669"/>
    <property type="project" value="UniProtKB-KW"/>
</dbReference>
<organism evidence="7 8">
    <name type="scientific">Planctopirus limnophila (strain ATCC 43296 / DSM 3776 / IFAM 1008 / Mu 290)</name>
    <name type="common">Planctomyces limnophilus</name>
    <dbReference type="NCBI Taxonomy" id="521674"/>
    <lineage>
        <taxon>Bacteria</taxon>
        <taxon>Pseudomonadati</taxon>
        <taxon>Planctomycetota</taxon>
        <taxon>Planctomycetia</taxon>
        <taxon>Planctomycetales</taxon>
        <taxon>Planctomycetaceae</taxon>
        <taxon>Planctopirus</taxon>
    </lineage>
</organism>
<dbReference type="InterPro" id="IPR013325">
    <property type="entry name" value="RNA_pol_sigma_r2"/>
</dbReference>
<dbReference type="STRING" id="521674.Plim_0235"/>
<dbReference type="Gene3D" id="1.10.1740.10">
    <property type="match status" value="1"/>
</dbReference>
<evidence type="ECO:0000256" key="3">
    <source>
        <dbReference type="ARBA" id="ARBA00023082"/>
    </source>
</evidence>
<dbReference type="GO" id="GO:0003677">
    <property type="term" value="F:DNA binding"/>
    <property type="evidence" value="ECO:0007669"/>
    <property type="project" value="UniProtKB-KW"/>
</dbReference>
<gene>
    <name evidence="7" type="ordered locus">Plim_0235</name>
</gene>
<dbReference type="KEGG" id="plm:Plim_0235"/>